<reference evidence="1" key="1">
    <citation type="submission" date="2020-11" db="EMBL/GenBank/DDBJ databases">
        <authorList>
            <person name="Tran Van P."/>
        </authorList>
    </citation>
    <scope>NUCLEOTIDE SEQUENCE</scope>
</reference>
<dbReference type="AlphaFoldDB" id="A0A7R9PKK1"/>
<accession>A0A7R9PKK1</accession>
<evidence type="ECO:0000313" key="1">
    <source>
        <dbReference type="EMBL" id="CAD7590099.1"/>
    </source>
</evidence>
<dbReference type="EMBL" id="OE840321">
    <property type="protein sequence ID" value="CAD7590099.1"/>
    <property type="molecule type" value="Genomic_DNA"/>
</dbReference>
<sequence>MDKRTRQKYDLRCTDWDKFREVVEMPTIVEGGDNINQKTKDLTWALQEAMRRAIPIQKEYKKLGNRPWNDRQQRIRRETRKARRRYQRCDDPVDRNVLLTIYRNKKAEYETSIEAVRRDSWKEFVKGELATNPRGIPYKTASGKIRPPLSLSTLRRSNRTMTTCWQATIELLMEALLPDDQLEGKTLQQIELRRLLDVDSSTPDLGQLVVGNTGWLDGLGQHRPRDLIVAQGQLCGQIRVVTWSDKTRPSTCWDEASK</sequence>
<name>A0A7R9PKK1_TIMGE</name>
<organism evidence="1">
    <name type="scientific">Timema genevievae</name>
    <name type="common">Walking stick</name>
    <dbReference type="NCBI Taxonomy" id="629358"/>
    <lineage>
        <taxon>Eukaryota</taxon>
        <taxon>Metazoa</taxon>
        <taxon>Ecdysozoa</taxon>
        <taxon>Arthropoda</taxon>
        <taxon>Hexapoda</taxon>
        <taxon>Insecta</taxon>
        <taxon>Pterygota</taxon>
        <taxon>Neoptera</taxon>
        <taxon>Polyneoptera</taxon>
        <taxon>Phasmatodea</taxon>
        <taxon>Timematodea</taxon>
        <taxon>Timematoidea</taxon>
        <taxon>Timematidae</taxon>
        <taxon>Timema</taxon>
    </lineage>
</organism>
<protein>
    <submittedName>
        <fullName evidence="1">Uncharacterized protein</fullName>
    </submittedName>
</protein>
<gene>
    <name evidence="1" type="ORF">TGEB3V08_LOCUS3968</name>
</gene>
<proteinExistence type="predicted"/>